<protein>
    <submittedName>
        <fullName evidence="2">Uncharacterized protein</fullName>
    </submittedName>
</protein>
<proteinExistence type="predicted"/>
<comment type="caution">
    <text evidence="2">The sequence shown here is derived from an EMBL/GenBank/DDBJ whole genome shotgun (WGS) entry which is preliminary data.</text>
</comment>
<dbReference type="Proteomes" id="UP001446871">
    <property type="component" value="Unassembled WGS sequence"/>
</dbReference>
<keyword evidence="3" id="KW-1185">Reference proteome</keyword>
<gene>
    <name evidence="2" type="ORF">PG996_007521</name>
</gene>
<evidence type="ECO:0000256" key="1">
    <source>
        <dbReference type="SAM" id="MobiDB-lite"/>
    </source>
</evidence>
<feature type="compositionally biased region" description="Basic and acidic residues" evidence="1">
    <location>
        <begin position="207"/>
        <end position="225"/>
    </location>
</feature>
<accession>A0ABR1VB21</accession>
<feature type="region of interest" description="Disordered" evidence="1">
    <location>
        <begin position="206"/>
        <end position="225"/>
    </location>
</feature>
<organism evidence="2 3">
    <name type="scientific">Apiospora saccharicola</name>
    <dbReference type="NCBI Taxonomy" id="335842"/>
    <lineage>
        <taxon>Eukaryota</taxon>
        <taxon>Fungi</taxon>
        <taxon>Dikarya</taxon>
        <taxon>Ascomycota</taxon>
        <taxon>Pezizomycotina</taxon>
        <taxon>Sordariomycetes</taxon>
        <taxon>Xylariomycetidae</taxon>
        <taxon>Amphisphaeriales</taxon>
        <taxon>Apiosporaceae</taxon>
        <taxon>Apiospora</taxon>
    </lineage>
</organism>
<evidence type="ECO:0000313" key="3">
    <source>
        <dbReference type="Proteomes" id="UP001446871"/>
    </source>
</evidence>
<reference evidence="2 3" key="1">
    <citation type="submission" date="2023-01" db="EMBL/GenBank/DDBJ databases">
        <title>Analysis of 21 Apiospora genomes using comparative genomics revels a genus with tremendous synthesis potential of carbohydrate active enzymes and secondary metabolites.</title>
        <authorList>
            <person name="Sorensen T."/>
        </authorList>
    </citation>
    <scope>NUCLEOTIDE SEQUENCE [LARGE SCALE GENOMIC DNA]</scope>
    <source>
        <strain evidence="2 3">CBS 83171</strain>
    </source>
</reference>
<dbReference type="EMBL" id="JAQQWM010000004">
    <property type="protein sequence ID" value="KAK8068409.1"/>
    <property type="molecule type" value="Genomic_DNA"/>
</dbReference>
<name>A0ABR1VB21_9PEZI</name>
<sequence length="256" mass="29044">MSIKAYEKIQVVLKNGTTADDLYLDAFLAKSNTERTHPMHEWFTIDILQASPAENATGANPKTKQTKASLQTMSGMMNATYVDSDDDFILVTPQSTVVVSDDDPIRSPPMSEAFRLIETPVDVRHGVYSSVFANGDLNNRLEALPDLLRKEVLPKSLQKDECLNYLNIHINAFDLERRDGWLKNGGISSRVAFEPTQSKLLVPHILPEGERKKNQKRSRNEEEKRLRNEIRNEILNEIRDLTNEVHGFAQRTLGIK</sequence>
<evidence type="ECO:0000313" key="2">
    <source>
        <dbReference type="EMBL" id="KAK8068409.1"/>
    </source>
</evidence>